<dbReference type="InterPro" id="IPR027417">
    <property type="entry name" value="P-loop_NTPase"/>
</dbReference>
<dbReference type="SUPFAM" id="SSF52540">
    <property type="entry name" value="P-loop containing nucleoside triphosphate hydrolases"/>
    <property type="match status" value="1"/>
</dbReference>
<feature type="domain" description="Disease resistance R13L4/SHOC-2-like LRR" evidence="6">
    <location>
        <begin position="1004"/>
        <end position="1127"/>
    </location>
</feature>
<evidence type="ECO:0000259" key="4">
    <source>
        <dbReference type="Pfam" id="PF00931"/>
    </source>
</evidence>
<evidence type="ECO:0000256" key="2">
    <source>
        <dbReference type="ARBA" id="ARBA00022737"/>
    </source>
</evidence>
<evidence type="ECO:0000256" key="3">
    <source>
        <dbReference type="ARBA" id="ARBA00022821"/>
    </source>
</evidence>
<feature type="domain" description="Disease resistance protein winged helix" evidence="5">
    <location>
        <begin position="512"/>
        <end position="579"/>
    </location>
</feature>
<evidence type="ECO:0000259" key="6">
    <source>
        <dbReference type="Pfam" id="PF23598"/>
    </source>
</evidence>
<dbReference type="InterPro" id="IPR036388">
    <property type="entry name" value="WH-like_DNA-bd_sf"/>
</dbReference>
<dbReference type="PANTHER" id="PTHR36766">
    <property type="entry name" value="PLANT BROAD-SPECTRUM MILDEW RESISTANCE PROTEIN RPW8"/>
    <property type="match status" value="1"/>
</dbReference>
<reference evidence="7" key="1">
    <citation type="submission" date="2024-02" db="EMBL/GenBank/DDBJ databases">
        <authorList>
            <consortium name="ELIXIR-Norway"/>
            <consortium name="Elixir Norway"/>
        </authorList>
    </citation>
    <scope>NUCLEOTIDE SEQUENCE</scope>
</reference>
<dbReference type="PANTHER" id="PTHR36766:SF30">
    <property type="entry name" value="TIR-NBS TYPE DISEASE RESISTANCE PROTEIN-RELATED"/>
    <property type="match status" value="1"/>
</dbReference>
<keyword evidence="3" id="KW-0611">Plant defense</keyword>
<dbReference type="InterPro" id="IPR002182">
    <property type="entry name" value="NB-ARC"/>
</dbReference>
<dbReference type="Pfam" id="PF00931">
    <property type="entry name" value="NB-ARC"/>
    <property type="match status" value="1"/>
</dbReference>
<dbReference type="InterPro" id="IPR003591">
    <property type="entry name" value="Leu-rich_rpt_typical-subtyp"/>
</dbReference>
<evidence type="ECO:0000259" key="5">
    <source>
        <dbReference type="Pfam" id="PF23559"/>
    </source>
</evidence>
<dbReference type="Proteomes" id="UP001497444">
    <property type="component" value="Chromosome 10"/>
</dbReference>
<feature type="domain" description="NB-ARC" evidence="4">
    <location>
        <begin position="267"/>
        <end position="419"/>
    </location>
</feature>
<dbReference type="InterPro" id="IPR032675">
    <property type="entry name" value="LRR_dom_sf"/>
</dbReference>
<dbReference type="Gene3D" id="3.80.10.10">
    <property type="entry name" value="Ribonuclease Inhibitor"/>
    <property type="match status" value="4"/>
</dbReference>
<dbReference type="Pfam" id="PF23598">
    <property type="entry name" value="LRR_14"/>
    <property type="match status" value="3"/>
</dbReference>
<proteinExistence type="predicted"/>
<dbReference type="InterPro" id="IPR042197">
    <property type="entry name" value="Apaf_helical"/>
</dbReference>
<dbReference type="Gene3D" id="1.10.8.430">
    <property type="entry name" value="Helical domain of apoptotic protease-activating factors"/>
    <property type="match status" value="1"/>
</dbReference>
<keyword evidence="1" id="KW-0433">Leucine-rich repeat</keyword>
<accession>A0ABP0VR12</accession>
<dbReference type="PRINTS" id="PR00364">
    <property type="entry name" value="DISEASERSIST"/>
</dbReference>
<dbReference type="Gene3D" id="1.10.10.10">
    <property type="entry name" value="Winged helix-like DNA-binding domain superfamily/Winged helix DNA-binding domain"/>
    <property type="match status" value="1"/>
</dbReference>
<dbReference type="InterPro" id="IPR001611">
    <property type="entry name" value="Leu-rich_rpt"/>
</dbReference>
<keyword evidence="2" id="KW-0677">Repeat</keyword>
<keyword evidence="8" id="KW-1185">Reference proteome</keyword>
<dbReference type="Gene3D" id="3.40.50.300">
    <property type="entry name" value="P-loop containing nucleotide triphosphate hydrolases"/>
    <property type="match status" value="1"/>
</dbReference>
<feature type="domain" description="Disease resistance R13L4/SHOC-2-like LRR" evidence="6">
    <location>
        <begin position="874"/>
        <end position="983"/>
    </location>
</feature>
<evidence type="ECO:0000256" key="1">
    <source>
        <dbReference type="ARBA" id="ARBA00022614"/>
    </source>
</evidence>
<evidence type="ECO:0000313" key="8">
    <source>
        <dbReference type="Proteomes" id="UP001497444"/>
    </source>
</evidence>
<organism evidence="7 8">
    <name type="scientific">Sphagnum jensenii</name>
    <dbReference type="NCBI Taxonomy" id="128206"/>
    <lineage>
        <taxon>Eukaryota</taxon>
        <taxon>Viridiplantae</taxon>
        <taxon>Streptophyta</taxon>
        <taxon>Embryophyta</taxon>
        <taxon>Bryophyta</taxon>
        <taxon>Sphagnophytina</taxon>
        <taxon>Sphagnopsida</taxon>
        <taxon>Sphagnales</taxon>
        <taxon>Sphagnaceae</taxon>
        <taxon>Sphagnum</taxon>
    </lineage>
</organism>
<protein>
    <submittedName>
        <fullName evidence="7">Uncharacterized protein</fullName>
    </submittedName>
</protein>
<sequence length="1166" mass="130647">MVEPMAVSIAGTVASKLLGQVMEATKIAISCNKCCKVLQALLKELQPIVDHAVRQISQSNFDNAFKSPRSAVHYWLDELEGTLKRAAVEVNKCIKQQPDLNPVSRYNTGKRILEVTESVKKLLQQAGLVGLAVTFSETSRAQKMEKMMQEQHEMMDDLRATALRIEFATCTQESLQEKYTTSSAQGVTSARKSAFYNLWQNLSLRPSDNMSRVDTGASSSSSCPRELIVNEDAHKLTDIQQVPQLVIGLDNFTMRLEQSITSSSIDAEPRCVGVWGMGGAGKTLLAQIAYNSREVRKHFKGGELIWLTVSQTPNIKGLYDSFWRQLGLRPTSFQLEEYRTRLYNEFLRRRVFIVLDDVWDKGVLEQLDLAKGRGSVTLVTTRNQPVLKKAGVIDEDEVQVGVLSKEDSWKLFCVHAFPRGLSNIPSQLQEVLELVAEECKGLPLALKVIGGSMVGKTTRQEWEFQLKCLRESRELPQQQEEEALFGRLKLSYDNLDNDNPVSKECFLGFAAFPEDYIAEMEELIKSWKAQGLLDDPTKMFGDDPTRSAYYLVGLLIGRSFMELAQTDAYKVHDVMRGLALHIIEGQKWVTCLYRPGKELVEFPGDCIQTYERQPCEVRKLSLLENDLTTLNGVTFSAPKLRVLLLARNQKLEAMPKQFLKGIENLKVLDLSKCRKLISLPREIGNLTQLTHLYLDFCQNLESLPEEMGKLTQLTHLHLNQCGKLKSLPKDVGKLTQLTHLHLNQCGNLKSLPKEVGNLTQLTHLHLNQCGDLKSLPKEVGKLTQLTHLHLNQCGHLKSLPKEVGNLTQLTHLHLNQCGDLKSLPKEVGKLTQLTHLHLNQCGNLKSLPKEVGKLTQLTHLPLNQCGNLKSLPKGVGKLTQLTHLHLNQCGNLKSLPKEVGKLTQLTHLHLNQCGKLKCLPKEVGKLTQLTHLHLNQCGKLKSMPKEVGKLTQLTHLPLNQCGNLKCLPKEVGKLTQLTHLHLNQCGKLKSLPKEVGKLTQLTHLHLNQCGKLKSLPKEVGKLTQLTHLHLNQCGKLKSLPKEVGKLTQLTHLHLNQCGKLKCLPKEVGKLTQLTHLHLNQCGKLKCLPKEVGNLTQLTHLHLNQCGNLKSLPKEVGKLTQLIHLDLSSCCGLKKLPKSIGYLQSLQWVKITDCSNLKYLPSTIYNG</sequence>
<dbReference type="EMBL" id="OZ020105">
    <property type="protein sequence ID" value="CAK9256769.1"/>
    <property type="molecule type" value="Genomic_DNA"/>
</dbReference>
<gene>
    <name evidence="7" type="ORF">CSSPJE1EN1_LOCUS2247</name>
</gene>
<dbReference type="Pfam" id="PF13855">
    <property type="entry name" value="LRR_8"/>
    <property type="match status" value="1"/>
</dbReference>
<evidence type="ECO:0000313" key="7">
    <source>
        <dbReference type="EMBL" id="CAK9256769.1"/>
    </source>
</evidence>
<dbReference type="SMART" id="SM00369">
    <property type="entry name" value="LRR_TYP"/>
    <property type="match status" value="9"/>
</dbReference>
<dbReference type="InterPro" id="IPR055414">
    <property type="entry name" value="LRR_R13L4/SHOC2-like"/>
</dbReference>
<name>A0ABP0VR12_9BRYO</name>
<dbReference type="Pfam" id="PF23559">
    <property type="entry name" value="WHD_DRP"/>
    <property type="match status" value="1"/>
</dbReference>
<feature type="domain" description="Disease resistance R13L4/SHOC-2-like LRR" evidence="6">
    <location>
        <begin position="729"/>
        <end position="839"/>
    </location>
</feature>
<dbReference type="SUPFAM" id="SSF52058">
    <property type="entry name" value="L domain-like"/>
    <property type="match status" value="2"/>
</dbReference>
<dbReference type="InterPro" id="IPR058922">
    <property type="entry name" value="WHD_DRP"/>
</dbReference>